<keyword evidence="3" id="KW-0963">Cytoplasm</keyword>
<proteinExistence type="predicted"/>
<keyword evidence="4" id="KW-0853">WD repeat</keyword>
<organism evidence="10">
    <name type="scientific">Neobodo designis</name>
    <name type="common">Flagellated protozoan</name>
    <name type="synonym">Bodo designis</name>
    <dbReference type="NCBI Taxonomy" id="312471"/>
    <lineage>
        <taxon>Eukaryota</taxon>
        <taxon>Discoba</taxon>
        <taxon>Euglenozoa</taxon>
        <taxon>Kinetoplastea</taxon>
        <taxon>Metakinetoplastina</taxon>
        <taxon>Neobodonida</taxon>
        <taxon>Neobodo</taxon>
    </lineage>
</organism>
<evidence type="ECO:0000256" key="9">
    <source>
        <dbReference type="SAM" id="Coils"/>
    </source>
</evidence>
<evidence type="ECO:0000256" key="3">
    <source>
        <dbReference type="ARBA" id="ARBA00022490"/>
    </source>
</evidence>
<evidence type="ECO:0000256" key="6">
    <source>
        <dbReference type="ARBA" id="ARBA00023054"/>
    </source>
</evidence>
<evidence type="ECO:0000256" key="1">
    <source>
        <dbReference type="ARBA" id="ARBA00004138"/>
    </source>
</evidence>
<keyword evidence="6 9" id="KW-0175">Coiled coil</keyword>
<evidence type="ECO:0000256" key="7">
    <source>
        <dbReference type="ARBA" id="ARBA00023212"/>
    </source>
</evidence>
<dbReference type="AlphaFoldDB" id="A0A7S1LMR1"/>
<dbReference type="EMBL" id="HBGF01016685">
    <property type="protein sequence ID" value="CAD9108529.1"/>
    <property type="molecule type" value="Transcribed_RNA"/>
</dbReference>
<feature type="coiled-coil region" evidence="9">
    <location>
        <begin position="193"/>
        <end position="220"/>
    </location>
</feature>
<evidence type="ECO:0000256" key="4">
    <source>
        <dbReference type="ARBA" id="ARBA00022574"/>
    </source>
</evidence>
<protein>
    <submittedName>
        <fullName evidence="10">Uncharacterized protein</fullName>
    </submittedName>
</protein>
<keyword evidence="8" id="KW-0966">Cell projection</keyword>
<evidence type="ECO:0000256" key="5">
    <source>
        <dbReference type="ARBA" id="ARBA00022737"/>
    </source>
</evidence>
<evidence type="ECO:0000256" key="8">
    <source>
        <dbReference type="ARBA" id="ARBA00023273"/>
    </source>
</evidence>
<keyword evidence="7" id="KW-0206">Cytoskeleton</keyword>
<dbReference type="PANTHER" id="PTHR14885:SF1">
    <property type="entry name" value="CILIA- AND FLAGELLA-ASSOCIATED PROTEIN 43"/>
    <property type="match status" value="1"/>
</dbReference>
<dbReference type="GO" id="GO:0005930">
    <property type="term" value="C:axoneme"/>
    <property type="evidence" value="ECO:0007669"/>
    <property type="project" value="TreeGrafter"/>
</dbReference>
<comment type="subcellular location">
    <subcellularLocation>
        <location evidence="1">Cell projection</location>
        <location evidence="1">Cilium</location>
    </subcellularLocation>
    <subcellularLocation>
        <location evidence="2">Cytoplasm</location>
        <location evidence="2">Cytoskeleton</location>
    </subcellularLocation>
</comment>
<accession>A0A7S1LMR1</accession>
<keyword evidence="5" id="KW-0677">Repeat</keyword>
<name>A0A7S1LMR1_NEODS</name>
<gene>
    <name evidence="10" type="ORF">NDES1114_LOCUS10967</name>
</gene>
<evidence type="ECO:0000256" key="2">
    <source>
        <dbReference type="ARBA" id="ARBA00004245"/>
    </source>
</evidence>
<sequence length="310" mass="36767">MSEGLWDSFMNYVQDRVHGERDIKRLKGEVEEMRAEYQRLVELTNELRTTAHDRANDLFRFRTDARDEMYDTDDLRMYRQGQVEVPQPPVATDYADAVLVHSRDIVKLNEAIRERGHAKVRCMEEMMGKRSDLRYVEWELEKYQYQCQTLELECRHLHTLRVTKQMQEFIHGGGEGYNERERAKLHAKIEHVRSTMSAKIEEKKQQMAKVKRAIKERELENSLLLEQVSSAQSVVDSRRSVRDLQSSELERERHNRLMRDMRVTRKLEDVAKAQQEEMAALRKEIDRLRERTFPSFAVVSKRVIGNPDEA</sequence>
<feature type="coiled-coil region" evidence="9">
    <location>
        <begin position="264"/>
        <end position="291"/>
    </location>
</feature>
<feature type="coiled-coil region" evidence="9">
    <location>
        <begin position="16"/>
        <end position="50"/>
    </location>
</feature>
<dbReference type="Pfam" id="PF25828">
    <property type="entry name" value="CC_Cfap43"/>
    <property type="match status" value="1"/>
</dbReference>
<dbReference type="PANTHER" id="PTHR14885">
    <property type="entry name" value="CILIA- AND FLAGELLA-ASSOCIATED PROTEIN 43-RELATED"/>
    <property type="match status" value="1"/>
</dbReference>
<evidence type="ECO:0000313" key="10">
    <source>
        <dbReference type="EMBL" id="CAD9108529.1"/>
    </source>
</evidence>
<dbReference type="GO" id="GO:0060271">
    <property type="term" value="P:cilium assembly"/>
    <property type="evidence" value="ECO:0007669"/>
    <property type="project" value="TreeGrafter"/>
</dbReference>
<reference evidence="10" key="1">
    <citation type="submission" date="2021-01" db="EMBL/GenBank/DDBJ databases">
        <authorList>
            <person name="Corre E."/>
            <person name="Pelletier E."/>
            <person name="Niang G."/>
            <person name="Scheremetjew M."/>
            <person name="Finn R."/>
            <person name="Kale V."/>
            <person name="Holt S."/>
            <person name="Cochrane G."/>
            <person name="Meng A."/>
            <person name="Brown T."/>
            <person name="Cohen L."/>
        </authorList>
    </citation>
    <scope>NUCLEOTIDE SEQUENCE</scope>
    <source>
        <strain evidence="10">CCAP 1951/1</strain>
    </source>
</reference>